<accession>A0A520KE45</accession>
<proteinExistence type="predicted"/>
<dbReference type="Proteomes" id="UP000317265">
    <property type="component" value="Unassembled WGS sequence"/>
</dbReference>
<name>A0A520KE45_9CREN</name>
<gene>
    <name evidence="2" type="ORF">DSO09_03340</name>
    <name evidence="1" type="ORF">EF809_05960</name>
</gene>
<reference evidence="2 4" key="1">
    <citation type="journal article" date="2019" name="Nat. Microbiol.">
        <title>Expanding anaerobic alkane metabolism in the domain of Archaea.</title>
        <authorList>
            <person name="Wang Y."/>
            <person name="Wegener G."/>
            <person name="Hou J."/>
            <person name="Wang F."/>
            <person name="Xiao X."/>
        </authorList>
    </citation>
    <scope>NUCLEOTIDE SEQUENCE [LARGE SCALE GENOMIC DNA]</scope>
    <source>
        <strain evidence="2">WYZ-LMO11</strain>
    </source>
</reference>
<dbReference type="EMBL" id="QNVI01000041">
    <property type="protein sequence ID" value="TDA38892.1"/>
    <property type="molecule type" value="Genomic_DNA"/>
</dbReference>
<evidence type="ECO:0000313" key="4">
    <source>
        <dbReference type="Proteomes" id="UP000317265"/>
    </source>
</evidence>
<evidence type="ECO:0000313" key="1">
    <source>
        <dbReference type="EMBL" id="RZN55267.1"/>
    </source>
</evidence>
<dbReference type="AlphaFoldDB" id="A0A520KE45"/>
<dbReference type="EMBL" id="RXIH01000046">
    <property type="protein sequence ID" value="RZN55267.1"/>
    <property type="molecule type" value="Genomic_DNA"/>
</dbReference>
<evidence type="ECO:0000313" key="2">
    <source>
        <dbReference type="EMBL" id="TDA38892.1"/>
    </source>
</evidence>
<comment type="caution">
    <text evidence="1">The sequence shown here is derived from an EMBL/GenBank/DDBJ whole genome shotgun (WGS) entry which is preliminary data.</text>
</comment>
<evidence type="ECO:0000313" key="3">
    <source>
        <dbReference type="Proteomes" id="UP000316080"/>
    </source>
</evidence>
<protein>
    <submittedName>
        <fullName evidence="1">Uncharacterized protein</fullName>
    </submittedName>
</protein>
<sequence length="103" mass="11845">MKNSRLCEPNCPYFKCGQKAMYIKRGQKQGEKIIYCNWIGDLCIGAKCKYAFCEKRVLLPDGSCGLEEKPKKVRSIEEEALKEEITLKSAQTMLKKKGMQFLE</sequence>
<organism evidence="1 3">
    <name type="scientific">Thermoproteota archaeon</name>
    <dbReference type="NCBI Taxonomy" id="2056631"/>
    <lineage>
        <taxon>Archaea</taxon>
        <taxon>Thermoproteota</taxon>
    </lineage>
</organism>
<reference evidence="1 3" key="2">
    <citation type="journal article" date="2019" name="Nat. Microbiol.">
        <title>Wide diversity of methane and short-chain alkane metabolisms in uncultured archaea.</title>
        <authorList>
            <person name="Borrel G."/>
            <person name="Adam P.S."/>
            <person name="McKay L.J."/>
            <person name="Chen L.X."/>
            <person name="Sierra-Garcia I.N."/>
            <person name="Sieber C.M."/>
            <person name="Letourneur Q."/>
            <person name="Ghozlane A."/>
            <person name="Andersen G.L."/>
            <person name="Li W.J."/>
            <person name="Hallam S.J."/>
            <person name="Muyzer G."/>
            <person name="de Oliveira V.M."/>
            <person name="Inskeep W.P."/>
            <person name="Banfield J.F."/>
            <person name="Gribaldo S."/>
        </authorList>
    </citation>
    <scope>NUCLEOTIDE SEQUENCE [LARGE SCALE GENOMIC DNA]</scope>
    <source>
        <strain evidence="1">Verst-YHS</strain>
    </source>
</reference>
<dbReference type="Proteomes" id="UP000316080">
    <property type="component" value="Unassembled WGS sequence"/>
</dbReference>